<evidence type="ECO:0000313" key="1">
    <source>
        <dbReference type="EMBL" id="KAJ4723944.1"/>
    </source>
</evidence>
<accession>A0ACC1YLM4</accession>
<evidence type="ECO:0000313" key="2">
    <source>
        <dbReference type="Proteomes" id="UP001164539"/>
    </source>
</evidence>
<protein>
    <submittedName>
        <fullName evidence="1">4-hydroxy-tetrahydrodipicolinate reductase 2, chloroplastic-like</fullName>
    </submittedName>
</protein>
<dbReference type="Proteomes" id="UP001164539">
    <property type="component" value="Chromosome 3"/>
</dbReference>
<sequence length="95" mass="10290">MASLLKAPSNSSFQLERLEFFTGSRIRRQCNSNSSVAFSKPRSLVPVVLSMSTSASAIEHLEKPISKNIQIPVMVNSCTGKMGKAVMKAADSAWT</sequence>
<keyword evidence="2" id="KW-1185">Reference proteome</keyword>
<dbReference type="EMBL" id="CM051396">
    <property type="protein sequence ID" value="KAJ4723944.1"/>
    <property type="molecule type" value="Genomic_DNA"/>
</dbReference>
<gene>
    <name evidence="1" type="ORF">OWV82_007259</name>
</gene>
<comment type="caution">
    <text evidence="1">The sequence shown here is derived from an EMBL/GenBank/DDBJ whole genome shotgun (WGS) entry which is preliminary data.</text>
</comment>
<organism evidence="1 2">
    <name type="scientific">Melia azedarach</name>
    <name type="common">Chinaberry tree</name>
    <dbReference type="NCBI Taxonomy" id="155640"/>
    <lineage>
        <taxon>Eukaryota</taxon>
        <taxon>Viridiplantae</taxon>
        <taxon>Streptophyta</taxon>
        <taxon>Embryophyta</taxon>
        <taxon>Tracheophyta</taxon>
        <taxon>Spermatophyta</taxon>
        <taxon>Magnoliopsida</taxon>
        <taxon>eudicotyledons</taxon>
        <taxon>Gunneridae</taxon>
        <taxon>Pentapetalae</taxon>
        <taxon>rosids</taxon>
        <taxon>malvids</taxon>
        <taxon>Sapindales</taxon>
        <taxon>Meliaceae</taxon>
        <taxon>Melia</taxon>
    </lineage>
</organism>
<reference evidence="1 2" key="1">
    <citation type="journal article" date="2023" name="Science">
        <title>Complex scaffold remodeling in plant triterpene biosynthesis.</title>
        <authorList>
            <person name="De La Pena R."/>
            <person name="Hodgson H."/>
            <person name="Liu J.C."/>
            <person name="Stephenson M.J."/>
            <person name="Martin A.C."/>
            <person name="Owen C."/>
            <person name="Harkess A."/>
            <person name="Leebens-Mack J."/>
            <person name="Jimenez L.E."/>
            <person name="Osbourn A."/>
            <person name="Sattely E.S."/>
        </authorList>
    </citation>
    <scope>NUCLEOTIDE SEQUENCE [LARGE SCALE GENOMIC DNA]</scope>
    <source>
        <strain evidence="2">cv. JPN11</strain>
        <tissue evidence="1">Leaf</tissue>
    </source>
</reference>
<proteinExistence type="predicted"/>
<name>A0ACC1YLM4_MELAZ</name>